<feature type="compositionally biased region" description="Low complexity" evidence="1">
    <location>
        <begin position="342"/>
        <end position="361"/>
    </location>
</feature>
<feature type="compositionally biased region" description="Polar residues" evidence="1">
    <location>
        <begin position="21"/>
        <end position="40"/>
    </location>
</feature>
<dbReference type="AlphaFoldDB" id="F0JB97"/>
<evidence type="ECO:0000256" key="1">
    <source>
        <dbReference type="SAM" id="MobiDB-lite"/>
    </source>
</evidence>
<reference evidence="4" key="3">
    <citation type="journal article" date="2015" name="PLoS ONE">
        <title>Comprehensive Evaluation of Toxoplasma gondii VEG and Neospora caninum LIV Genomes with Tachyzoite Stage Transcriptome and Proteome Defines Novel Transcript Features.</title>
        <authorList>
            <person name="Ramaprasad A."/>
            <person name="Mourier T."/>
            <person name="Naeem R."/>
            <person name="Malas T.B."/>
            <person name="Moussa E."/>
            <person name="Panigrahi A."/>
            <person name="Vermont S.J."/>
            <person name="Otto T.D."/>
            <person name="Wastling J."/>
            <person name="Pain A."/>
        </authorList>
    </citation>
    <scope>NUCLEOTIDE SEQUENCE</scope>
    <source>
        <strain evidence="4">Liverpool</strain>
    </source>
</reference>
<organism>
    <name type="scientific">Neospora caninum (strain Liverpool)</name>
    <dbReference type="NCBI Taxonomy" id="572307"/>
    <lineage>
        <taxon>Eukaryota</taxon>
        <taxon>Sar</taxon>
        <taxon>Alveolata</taxon>
        <taxon>Apicomplexa</taxon>
        <taxon>Conoidasida</taxon>
        <taxon>Coccidia</taxon>
        <taxon>Eucoccidiorida</taxon>
        <taxon>Eimeriorina</taxon>
        <taxon>Sarcocystidae</taxon>
        <taxon>Neospora</taxon>
    </lineage>
</organism>
<feature type="region of interest" description="Disordered" evidence="1">
    <location>
        <begin position="317"/>
        <end position="415"/>
    </location>
</feature>
<dbReference type="VEuPathDB" id="ToxoDB:NCLIV_070080"/>
<proteinExistence type="predicted"/>
<evidence type="ECO:0000256" key="2">
    <source>
        <dbReference type="SAM" id="Phobius"/>
    </source>
</evidence>
<gene>
    <name evidence="4" type="ORF">BN1204_070080</name>
    <name evidence="3" type="ORF">NCLIV_070080</name>
</gene>
<feature type="transmembrane region" description="Helical" evidence="2">
    <location>
        <begin position="197"/>
        <end position="224"/>
    </location>
</feature>
<keyword evidence="2" id="KW-0472">Membrane</keyword>
<reference evidence="3" key="1">
    <citation type="submission" date="2011-03" db="EMBL/GenBank/DDBJ databases">
        <title>Comparative genomics and transcriptomics of Neospora caninum and Toxoplasma gondii.</title>
        <authorList>
            <person name="Reid A.J."/>
            <person name="Sohal A."/>
            <person name="Harris D."/>
            <person name="Quail M."/>
            <person name="Sanders M."/>
            <person name="Berriman M."/>
            <person name="Wastling J.M."/>
            <person name="Pain A."/>
        </authorList>
    </citation>
    <scope>NUCLEOTIDE SEQUENCE</scope>
    <source>
        <strain evidence="3">Liverpool</strain>
    </source>
</reference>
<name>F0JB97_NEOCL</name>
<keyword evidence="2" id="KW-1133">Transmembrane helix</keyword>
<accession>F0JB97</accession>
<protein>
    <recommendedName>
        <fullName evidence="5">Transmembrane protein</fullName>
    </recommendedName>
</protein>
<evidence type="ECO:0008006" key="5">
    <source>
        <dbReference type="Google" id="ProtNLM"/>
    </source>
</evidence>
<evidence type="ECO:0000313" key="3">
    <source>
        <dbReference type="EMBL" id="CCA30118.1"/>
    </source>
</evidence>
<keyword evidence="2" id="KW-0812">Transmembrane</keyword>
<reference evidence="3" key="2">
    <citation type="submission" date="2011-03" db="EMBL/GenBank/DDBJ databases">
        <authorList>
            <person name="Aslett M."/>
        </authorList>
    </citation>
    <scope>NUCLEOTIDE SEQUENCE</scope>
    <source>
        <strain evidence="3">Liverpool</strain>
    </source>
</reference>
<sequence length="415" mass="42921">MAQPLLPSRGAEVEESYYLSQENGTLTVPRTTANESTPDSPTAVRPPSSGGARVVSNSAGEMPMVLFPVSMTPAIALNPEVQSVDLYGNAKALDNGQGCCSYLCVRSPAPFDWVPFLHAAAHRNAALSARSTPGNEGPSQLASTSSASTSSTAYVAPVPQLVGAGPPLGTPATLLTMFGNSQLIFRAVREINRAHSFFWQIVILSLVLLILFLPGIGIIFVLLIGCCSSLRRVLDDAALQRMRHACETVNQRMAAFGLGFLLMEGFAASGPIDLEQGLPPGSGPEKRIWVLRVYMLPRRDGYTPAAAAAAAASASPRQAGAPADADHYTQAAEVPAESSPRAGACGAAGDAGSCADDAPGSASGGLEGVERQKRPGKRGKSGGRGGAGRSADNGQSLKEPLLPEEVDQGEGAKNS</sequence>
<evidence type="ECO:0000313" key="4">
    <source>
        <dbReference type="EMBL" id="CEL71364.1"/>
    </source>
</evidence>
<feature type="region of interest" description="Disordered" evidence="1">
    <location>
        <begin position="21"/>
        <end position="56"/>
    </location>
</feature>
<dbReference type="EMBL" id="LN714488">
    <property type="protein sequence ID" value="CEL71364.1"/>
    <property type="molecule type" value="Genomic_DNA"/>
</dbReference>
<dbReference type="EMBL" id="CADU01000335">
    <property type="protein sequence ID" value="CCA30118.1"/>
    <property type="molecule type" value="Genomic_DNA"/>
</dbReference>